<dbReference type="AlphaFoldDB" id="A0A1D7QXI4"/>
<dbReference type="STRING" id="632773.BBEV_2317"/>
<sequence length="50" mass="5749">MINYFTAKSYTFGLNSASISVISHKHFTDAPEIVLLFYSDILNQKFTMSR</sequence>
<proteinExistence type="predicted"/>
<protein>
    <submittedName>
        <fullName evidence="1">Uncharacterized protein</fullName>
    </submittedName>
</protein>
<evidence type="ECO:0000313" key="1">
    <source>
        <dbReference type="EMBL" id="AOM83658.1"/>
    </source>
</evidence>
<keyword evidence="2" id="KW-1185">Reference proteome</keyword>
<name>A0A1D7QXI4_9BACI</name>
<gene>
    <name evidence="1" type="ORF">BBEV_2317</name>
</gene>
<evidence type="ECO:0000313" key="2">
    <source>
        <dbReference type="Proteomes" id="UP000094463"/>
    </source>
</evidence>
<dbReference type="KEGG" id="bbev:BBEV_2317"/>
<reference evidence="1 2" key="1">
    <citation type="submission" date="2015-08" db="EMBL/GenBank/DDBJ databases">
        <title>The complete genome sequence of Bacillus beveridgei MLTeJB.</title>
        <authorList>
            <person name="Hanson T.E."/>
            <person name="Mesa C."/>
            <person name="Basesman S.M."/>
            <person name="Oremland R.S."/>
        </authorList>
    </citation>
    <scope>NUCLEOTIDE SEQUENCE [LARGE SCALE GENOMIC DNA]</scope>
    <source>
        <strain evidence="1 2">MLTeJB</strain>
    </source>
</reference>
<organism evidence="1 2">
    <name type="scientific">Salisediminibacterium beveridgei</name>
    <dbReference type="NCBI Taxonomy" id="632773"/>
    <lineage>
        <taxon>Bacteria</taxon>
        <taxon>Bacillati</taxon>
        <taxon>Bacillota</taxon>
        <taxon>Bacilli</taxon>
        <taxon>Bacillales</taxon>
        <taxon>Bacillaceae</taxon>
        <taxon>Salisediminibacterium</taxon>
    </lineage>
</organism>
<dbReference type="EMBL" id="CP012502">
    <property type="protein sequence ID" value="AOM83658.1"/>
    <property type="molecule type" value="Genomic_DNA"/>
</dbReference>
<accession>A0A1D7QXI4</accession>
<dbReference type="Proteomes" id="UP000094463">
    <property type="component" value="Chromosome"/>
</dbReference>